<feature type="active site" evidence="3">
    <location>
        <position position="284"/>
    </location>
</feature>
<gene>
    <name evidence="7" type="ORF">M422DRAFT_182792</name>
</gene>
<evidence type="ECO:0000256" key="2">
    <source>
        <dbReference type="ARBA" id="ARBA00022750"/>
    </source>
</evidence>
<protein>
    <recommendedName>
        <fullName evidence="6">Peptidase A1 domain-containing protein</fullName>
    </recommendedName>
</protein>
<dbReference type="GO" id="GO:0006508">
    <property type="term" value="P:proteolysis"/>
    <property type="evidence" value="ECO:0007669"/>
    <property type="project" value="UniProtKB-KW"/>
</dbReference>
<dbReference type="Gene3D" id="2.40.70.10">
    <property type="entry name" value="Acid Proteases"/>
    <property type="match status" value="2"/>
</dbReference>
<dbReference type="PROSITE" id="PS00141">
    <property type="entry name" value="ASP_PROTEASE"/>
    <property type="match status" value="2"/>
</dbReference>
<dbReference type="SUPFAM" id="SSF50630">
    <property type="entry name" value="Acid proteases"/>
    <property type="match status" value="1"/>
</dbReference>
<dbReference type="PRINTS" id="PR00792">
    <property type="entry name" value="PEPSIN"/>
</dbReference>
<dbReference type="InterPro" id="IPR021109">
    <property type="entry name" value="Peptidase_aspartic_dom_sf"/>
</dbReference>
<keyword evidence="8" id="KW-1185">Reference proteome</keyword>
<evidence type="ECO:0000256" key="3">
    <source>
        <dbReference type="PIRSR" id="PIRSR601461-1"/>
    </source>
</evidence>
<evidence type="ECO:0000313" key="8">
    <source>
        <dbReference type="Proteomes" id="UP000054279"/>
    </source>
</evidence>
<keyword evidence="5" id="KW-0732">Signal</keyword>
<organism evidence="7 8">
    <name type="scientific">Sphaerobolus stellatus (strain SS14)</name>
    <dbReference type="NCBI Taxonomy" id="990650"/>
    <lineage>
        <taxon>Eukaryota</taxon>
        <taxon>Fungi</taxon>
        <taxon>Dikarya</taxon>
        <taxon>Basidiomycota</taxon>
        <taxon>Agaricomycotina</taxon>
        <taxon>Agaricomycetes</taxon>
        <taxon>Phallomycetidae</taxon>
        <taxon>Geastrales</taxon>
        <taxon>Sphaerobolaceae</taxon>
        <taxon>Sphaerobolus</taxon>
    </lineage>
</organism>
<proteinExistence type="inferred from homology"/>
<dbReference type="Pfam" id="PF00026">
    <property type="entry name" value="Asp"/>
    <property type="match status" value="1"/>
</dbReference>
<keyword evidence="2 4" id="KW-0064">Aspartyl protease</keyword>
<dbReference type="Proteomes" id="UP000054279">
    <property type="component" value="Unassembled WGS sequence"/>
</dbReference>
<feature type="active site" evidence="3">
    <location>
        <position position="101"/>
    </location>
</feature>
<dbReference type="EMBL" id="KN837207">
    <property type="protein sequence ID" value="KIJ33848.1"/>
    <property type="molecule type" value="Genomic_DNA"/>
</dbReference>
<feature type="signal peptide" evidence="5">
    <location>
        <begin position="1"/>
        <end position="17"/>
    </location>
</feature>
<dbReference type="AlphaFoldDB" id="A0A0C9TU06"/>
<keyword evidence="4" id="KW-0645">Protease</keyword>
<evidence type="ECO:0000259" key="6">
    <source>
        <dbReference type="PROSITE" id="PS51767"/>
    </source>
</evidence>
<evidence type="ECO:0000313" key="7">
    <source>
        <dbReference type="EMBL" id="KIJ33848.1"/>
    </source>
</evidence>
<evidence type="ECO:0000256" key="1">
    <source>
        <dbReference type="ARBA" id="ARBA00007447"/>
    </source>
</evidence>
<dbReference type="InterPro" id="IPR001969">
    <property type="entry name" value="Aspartic_peptidase_AS"/>
</dbReference>
<dbReference type="CDD" id="cd05471">
    <property type="entry name" value="pepsin_like"/>
    <property type="match status" value="1"/>
</dbReference>
<dbReference type="PANTHER" id="PTHR47966">
    <property type="entry name" value="BETA-SITE APP-CLEAVING ENZYME, ISOFORM A-RELATED"/>
    <property type="match status" value="1"/>
</dbReference>
<feature type="chain" id="PRO_5002203777" description="Peptidase A1 domain-containing protein" evidence="5">
    <location>
        <begin position="18"/>
        <end position="412"/>
    </location>
</feature>
<keyword evidence="4" id="KW-0378">Hydrolase</keyword>
<dbReference type="HOGENOM" id="CLU_038846_0_0_1"/>
<dbReference type="InterPro" id="IPR033121">
    <property type="entry name" value="PEPTIDASE_A1"/>
</dbReference>
<feature type="domain" description="Peptidase A1" evidence="6">
    <location>
        <begin position="83"/>
        <end position="402"/>
    </location>
</feature>
<accession>A0A0C9TU06</accession>
<dbReference type="InterPro" id="IPR001461">
    <property type="entry name" value="Aspartic_peptidase_A1"/>
</dbReference>
<dbReference type="PANTHER" id="PTHR47966:SF51">
    <property type="entry name" value="BETA-SITE APP-CLEAVING ENZYME, ISOFORM A-RELATED"/>
    <property type="match status" value="1"/>
</dbReference>
<comment type="similarity">
    <text evidence="1 4">Belongs to the peptidase A1 family.</text>
</comment>
<evidence type="ECO:0000256" key="5">
    <source>
        <dbReference type="SAM" id="SignalP"/>
    </source>
</evidence>
<name>A0A0C9TU06_SPHS4</name>
<dbReference type="GO" id="GO:0004190">
    <property type="term" value="F:aspartic-type endopeptidase activity"/>
    <property type="evidence" value="ECO:0007669"/>
    <property type="project" value="UniProtKB-KW"/>
</dbReference>
<dbReference type="PROSITE" id="PS51767">
    <property type="entry name" value="PEPTIDASE_A1"/>
    <property type="match status" value="1"/>
</dbReference>
<dbReference type="InterPro" id="IPR034164">
    <property type="entry name" value="Pepsin-like_dom"/>
</dbReference>
<dbReference type="OrthoDB" id="660550at2759"/>
<evidence type="ECO:0000256" key="4">
    <source>
        <dbReference type="RuleBase" id="RU000454"/>
    </source>
</evidence>
<sequence length="412" mass="44021">MVLFGLFIFAPVVYVIAAGQPVIKIRDSPISLQIAARLNVTGAANLVQVTKALQSSKTVKVAAGIFASDRRIGVPATNAAVLYTANVEVGSPSTSYTLIVDTGSSNTWIGASKQYTPTNSSKSTNETVAVSYGSGFFVSIIYDTVTLGRACIRQSIGVADFSIGFNGLDGILGLGPDDLTNGTLSPNNTKIIPTITDVCFLFIDNISTDDSFLEVGISFEPTNSLSITNGEMSFGGADERKYTGRITYAPLTSTSPANEYFGIDQRITYGGSSLILTHTAGIVDTGTTLVLLASDALKTYQNATGAVFDDETGLLRLTTEQFDNLKSLFFHIGNAVFEFTANAQAWPRSLNGMINGSPDAVYLIINDLGTETGQGLDFVNGYVFLERFYSVFDSRKQRVGFATTPYTYAETN</sequence>
<reference evidence="7 8" key="1">
    <citation type="submission" date="2014-06" db="EMBL/GenBank/DDBJ databases">
        <title>Evolutionary Origins and Diversification of the Mycorrhizal Mutualists.</title>
        <authorList>
            <consortium name="DOE Joint Genome Institute"/>
            <consortium name="Mycorrhizal Genomics Consortium"/>
            <person name="Kohler A."/>
            <person name="Kuo A."/>
            <person name="Nagy L.G."/>
            <person name="Floudas D."/>
            <person name="Copeland A."/>
            <person name="Barry K.W."/>
            <person name="Cichocki N."/>
            <person name="Veneault-Fourrey C."/>
            <person name="LaButti K."/>
            <person name="Lindquist E.A."/>
            <person name="Lipzen A."/>
            <person name="Lundell T."/>
            <person name="Morin E."/>
            <person name="Murat C."/>
            <person name="Riley R."/>
            <person name="Ohm R."/>
            <person name="Sun H."/>
            <person name="Tunlid A."/>
            <person name="Henrissat B."/>
            <person name="Grigoriev I.V."/>
            <person name="Hibbett D.S."/>
            <person name="Martin F."/>
        </authorList>
    </citation>
    <scope>NUCLEOTIDE SEQUENCE [LARGE SCALE GENOMIC DNA]</scope>
    <source>
        <strain evidence="7 8">SS14</strain>
    </source>
</reference>